<dbReference type="OrthoDB" id="5184241at2"/>
<dbReference type="Proteomes" id="UP000444960">
    <property type="component" value="Unassembled WGS sequence"/>
</dbReference>
<organism evidence="1 2">
    <name type="scientific">Gordonia spumicola</name>
    <dbReference type="NCBI Taxonomy" id="589161"/>
    <lineage>
        <taxon>Bacteria</taxon>
        <taxon>Bacillati</taxon>
        <taxon>Actinomycetota</taxon>
        <taxon>Actinomycetes</taxon>
        <taxon>Mycobacteriales</taxon>
        <taxon>Gordoniaceae</taxon>
        <taxon>Gordonia</taxon>
    </lineage>
</organism>
<protein>
    <recommendedName>
        <fullName evidence="3">DNA-binding protein</fullName>
    </recommendedName>
</protein>
<proteinExistence type="predicted"/>
<dbReference type="RefSeq" id="WP_161896443.1">
    <property type="nucleotide sequence ID" value="NZ_BJOV01000005.1"/>
</dbReference>
<evidence type="ECO:0000313" key="2">
    <source>
        <dbReference type="Proteomes" id="UP000444960"/>
    </source>
</evidence>
<gene>
    <name evidence="1" type="ORF">nbrc107696_32520</name>
</gene>
<accession>A0A7I9VBR6</accession>
<evidence type="ECO:0008006" key="3">
    <source>
        <dbReference type="Google" id="ProtNLM"/>
    </source>
</evidence>
<evidence type="ECO:0000313" key="1">
    <source>
        <dbReference type="EMBL" id="GEE02806.1"/>
    </source>
</evidence>
<comment type="caution">
    <text evidence="1">The sequence shown here is derived from an EMBL/GenBank/DDBJ whole genome shotgun (WGS) entry which is preliminary data.</text>
</comment>
<reference evidence="2" key="1">
    <citation type="submission" date="2019-06" db="EMBL/GenBank/DDBJ databases">
        <title>Gordonia isolated from sludge of a wastewater treatment plant.</title>
        <authorList>
            <person name="Tamura T."/>
            <person name="Aoyama K."/>
            <person name="Kang Y."/>
            <person name="Saito S."/>
            <person name="Akiyama N."/>
            <person name="Yazawa K."/>
            <person name="Gonoi T."/>
            <person name="Mikami Y."/>
        </authorList>
    </citation>
    <scope>NUCLEOTIDE SEQUENCE [LARGE SCALE GENOMIC DNA]</scope>
    <source>
        <strain evidence="2">NBRC 107696</strain>
    </source>
</reference>
<sequence>MFVVTVDQRSSRTDRDRVPDVLAAYADVPTVRPFDRTAGDELQAVFDDAAAVVPVALDLASSGHWSVGIGVGGVDLPLPETTRAGRGQAFENAREAVEAAKRDRRRFRVVGASPWTAHAQTAAALLLDTMSSRSDAGREAVALMRTGVPQTVAASSLSITPQAMSARLQAAGWDVQLPGEALVAAALDAATLDTGMADR</sequence>
<keyword evidence="2" id="KW-1185">Reference proteome</keyword>
<name>A0A7I9VBR6_9ACTN</name>
<dbReference type="EMBL" id="BJOV01000005">
    <property type="protein sequence ID" value="GEE02806.1"/>
    <property type="molecule type" value="Genomic_DNA"/>
</dbReference>
<dbReference type="AlphaFoldDB" id="A0A7I9VBR6"/>